<keyword evidence="5" id="KW-1185">Reference proteome</keyword>
<dbReference type="PANTHER" id="PTHR30469">
    <property type="entry name" value="MULTIDRUG RESISTANCE PROTEIN MDTA"/>
    <property type="match status" value="1"/>
</dbReference>
<evidence type="ECO:0000313" key="5">
    <source>
        <dbReference type="Proteomes" id="UP000318242"/>
    </source>
</evidence>
<dbReference type="InterPro" id="IPR058624">
    <property type="entry name" value="MdtA-like_HH"/>
</dbReference>
<dbReference type="PANTHER" id="PTHR30469:SF20">
    <property type="entry name" value="EFFLUX RND TRANSPORTER PERIPLASMIC ADAPTOR SUBUNIT"/>
    <property type="match status" value="1"/>
</dbReference>
<reference evidence="4 5" key="1">
    <citation type="submission" date="2019-06" db="EMBL/GenBank/DDBJ databases">
        <title>Whole genome shotgun sequence of Vibrio comitans NBRC 102076.</title>
        <authorList>
            <person name="Hosoyama A."/>
            <person name="Uohara A."/>
            <person name="Ohji S."/>
            <person name="Ichikawa N."/>
        </authorList>
    </citation>
    <scope>NUCLEOTIDE SEQUENCE [LARGE SCALE GENOMIC DNA]</scope>
    <source>
        <strain evidence="4 5">NBRC 102076</strain>
    </source>
</reference>
<dbReference type="NCBIfam" id="TIGR01730">
    <property type="entry name" value="RND_mfp"/>
    <property type="match status" value="1"/>
</dbReference>
<evidence type="ECO:0000259" key="2">
    <source>
        <dbReference type="Pfam" id="PF25876"/>
    </source>
</evidence>
<dbReference type="InterPro" id="IPR006143">
    <property type="entry name" value="RND_pump_MFP"/>
</dbReference>
<organism evidence="4 5">
    <name type="scientific">Vibrio comitans NBRC 102076</name>
    <dbReference type="NCBI Taxonomy" id="1219078"/>
    <lineage>
        <taxon>Bacteria</taxon>
        <taxon>Pseudomonadati</taxon>
        <taxon>Pseudomonadota</taxon>
        <taxon>Gammaproteobacteria</taxon>
        <taxon>Vibrionales</taxon>
        <taxon>Vibrionaceae</taxon>
        <taxon>Vibrio</taxon>
    </lineage>
</organism>
<dbReference type="InterPro" id="IPR058625">
    <property type="entry name" value="MdtA-like_BSH"/>
</dbReference>
<name>A0A4Y3IQS1_9VIBR</name>
<evidence type="ECO:0000259" key="3">
    <source>
        <dbReference type="Pfam" id="PF25917"/>
    </source>
</evidence>
<accession>A0A4Y3IQS1</accession>
<dbReference type="Pfam" id="PF25917">
    <property type="entry name" value="BSH_RND"/>
    <property type="match status" value="1"/>
</dbReference>
<dbReference type="Gene3D" id="2.40.50.100">
    <property type="match status" value="1"/>
</dbReference>
<comment type="caution">
    <text evidence="4">The sequence shown here is derived from an EMBL/GenBank/DDBJ whole genome shotgun (WGS) entry which is preliminary data.</text>
</comment>
<proteinExistence type="inferred from homology"/>
<evidence type="ECO:0000256" key="1">
    <source>
        <dbReference type="ARBA" id="ARBA00009477"/>
    </source>
</evidence>
<dbReference type="EMBL" id="BJLH01000010">
    <property type="protein sequence ID" value="GEA61168.1"/>
    <property type="molecule type" value="Genomic_DNA"/>
</dbReference>
<evidence type="ECO:0000313" key="4">
    <source>
        <dbReference type="EMBL" id="GEA61168.1"/>
    </source>
</evidence>
<feature type="domain" description="Multidrug resistance protein MdtA-like barrel-sandwich hybrid" evidence="3">
    <location>
        <begin position="72"/>
        <end position="194"/>
    </location>
</feature>
<dbReference type="Gene3D" id="1.10.287.470">
    <property type="entry name" value="Helix hairpin bin"/>
    <property type="match status" value="1"/>
</dbReference>
<sequence>MCTKIKYPQLKHTKKLLAVLVSVLVVGCKSESDLNGAIVEPPLPRPIKLMKLKPSGFENVQHFPATITANQEVELSFQVSGLLKKFDIKPGDTVKKGQLLAAIDDRDYRNQLAMRAADHQLAQMQFNRISNLLDKKMISHAEFDNASAQLKAAEASLRLAQDQVKDTRVFAPFSGQIAATMTENYQYIQPQQTLLLLQDSEELNVAIQLPASILNNLHKSNVNPNYQPTLLLNGKNQTHAFPITYKQHSTQASLGTQSYEVVFSLQNPEDLTLYAGMGATVSIDFNQAMTTTKVTDYYQVPLNAVIANDALGTNQVWAFNPSTNTISAKNVSIGEIVGDSIFISGDLQPNDLLAASGLTSLTEGMLVKPLVRERGL</sequence>
<dbReference type="SUPFAM" id="SSF111369">
    <property type="entry name" value="HlyD-like secretion proteins"/>
    <property type="match status" value="1"/>
</dbReference>
<dbReference type="AlphaFoldDB" id="A0A4Y3IQS1"/>
<protein>
    <submittedName>
        <fullName evidence="4">Multidrug resistance protein</fullName>
    </submittedName>
</protein>
<dbReference type="GO" id="GO:0015562">
    <property type="term" value="F:efflux transmembrane transporter activity"/>
    <property type="evidence" value="ECO:0007669"/>
    <property type="project" value="TreeGrafter"/>
</dbReference>
<dbReference type="GO" id="GO:1990281">
    <property type="term" value="C:efflux pump complex"/>
    <property type="evidence" value="ECO:0007669"/>
    <property type="project" value="TreeGrafter"/>
</dbReference>
<dbReference type="Proteomes" id="UP000318242">
    <property type="component" value="Unassembled WGS sequence"/>
</dbReference>
<dbReference type="PROSITE" id="PS51257">
    <property type="entry name" value="PROKAR_LIPOPROTEIN"/>
    <property type="match status" value="1"/>
</dbReference>
<comment type="similarity">
    <text evidence="1">Belongs to the membrane fusion protein (MFP) (TC 8.A.1) family.</text>
</comment>
<feature type="domain" description="Multidrug resistance protein MdtA-like alpha-helical hairpin" evidence="2">
    <location>
        <begin position="107"/>
        <end position="166"/>
    </location>
</feature>
<dbReference type="Pfam" id="PF25876">
    <property type="entry name" value="HH_MFP_RND"/>
    <property type="match status" value="1"/>
</dbReference>
<dbReference type="Gene3D" id="2.40.30.170">
    <property type="match status" value="1"/>
</dbReference>
<gene>
    <name evidence="4" type="ORF">VCO01S_23610</name>
</gene>
<dbReference type="Gene3D" id="2.40.420.20">
    <property type="match status" value="1"/>
</dbReference>